<protein>
    <submittedName>
        <fullName evidence="1">Uncharacterized protein</fullName>
    </submittedName>
</protein>
<gene>
    <name evidence="1" type="ORF">GSPATT00038847001</name>
</gene>
<accession>A0CQX4</accession>
<evidence type="ECO:0000313" key="2">
    <source>
        <dbReference type="Proteomes" id="UP000000600"/>
    </source>
</evidence>
<dbReference type="KEGG" id="ptm:GSPATT00038847001"/>
<dbReference type="OrthoDB" id="308943at2759"/>
<dbReference type="EMBL" id="CT868142">
    <property type="protein sequence ID" value="CAK73191.1"/>
    <property type="molecule type" value="Genomic_DNA"/>
</dbReference>
<dbReference type="HOGENOM" id="CLU_149653_0_0_1"/>
<proteinExistence type="predicted"/>
<dbReference type="AlphaFoldDB" id="A0CQX4"/>
<keyword evidence="2" id="KW-1185">Reference proteome</keyword>
<dbReference type="InParanoid" id="A0CQX4"/>
<dbReference type="GeneID" id="5026371"/>
<evidence type="ECO:0000313" key="1">
    <source>
        <dbReference type="EMBL" id="CAK73191.1"/>
    </source>
</evidence>
<dbReference type="RefSeq" id="XP_001440588.1">
    <property type="nucleotide sequence ID" value="XM_001440551.1"/>
</dbReference>
<dbReference type="OMA" id="WDNSSHE"/>
<name>A0CQX4_PARTE</name>
<dbReference type="Proteomes" id="UP000000600">
    <property type="component" value="Unassembled WGS sequence"/>
</dbReference>
<sequence length="114" mass="13347">MLTFKPQEGNIMHVYEMNSINKQFTKTKHIILNQGNDGTVFFPQQYIKSKQLLINKHDNYINIISMTQNGQNLLEQSIQFGTHHIFGSLSDDGDYLITWDNSSHEIQIRKYTQK</sequence>
<reference evidence="1 2" key="1">
    <citation type="journal article" date="2006" name="Nature">
        <title>Global trends of whole-genome duplications revealed by the ciliate Paramecium tetraurelia.</title>
        <authorList>
            <consortium name="Genoscope"/>
            <person name="Aury J.-M."/>
            <person name="Jaillon O."/>
            <person name="Duret L."/>
            <person name="Noel B."/>
            <person name="Jubin C."/>
            <person name="Porcel B.M."/>
            <person name="Segurens B."/>
            <person name="Daubin V."/>
            <person name="Anthouard V."/>
            <person name="Aiach N."/>
            <person name="Arnaiz O."/>
            <person name="Billaut A."/>
            <person name="Beisson J."/>
            <person name="Blanc I."/>
            <person name="Bouhouche K."/>
            <person name="Camara F."/>
            <person name="Duharcourt S."/>
            <person name="Guigo R."/>
            <person name="Gogendeau D."/>
            <person name="Katinka M."/>
            <person name="Keller A.-M."/>
            <person name="Kissmehl R."/>
            <person name="Klotz C."/>
            <person name="Koll F."/>
            <person name="Le Moue A."/>
            <person name="Lepere C."/>
            <person name="Malinsky S."/>
            <person name="Nowacki M."/>
            <person name="Nowak J.K."/>
            <person name="Plattner H."/>
            <person name="Poulain J."/>
            <person name="Ruiz F."/>
            <person name="Serrano V."/>
            <person name="Zagulski M."/>
            <person name="Dessen P."/>
            <person name="Betermier M."/>
            <person name="Weissenbach J."/>
            <person name="Scarpelli C."/>
            <person name="Schachter V."/>
            <person name="Sperling L."/>
            <person name="Meyer E."/>
            <person name="Cohen J."/>
            <person name="Wincker P."/>
        </authorList>
    </citation>
    <scope>NUCLEOTIDE SEQUENCE [LARGE SCALE GENOMIC DNA]</scope>
    <source>
        <strain evidence="1 2">Stock d4-2</strain>
    </source>
</reference>
<organism evidence="1 2">
    <name type="scientific">Paramecium tetraurelia</name>
    <dbReference type="NCBI Taxonomy" id="5888"/>
    <lineage>
        <taxon>Eukaryota</taxon>
        <taxon>Sar</taxon>
        <taxon>Alveolata</taxon>
        <taxon>Ciliophora</taxon>
        <taxon>Intramacronucleata</taxon>
        <taxon>Oligohymenophorea</taxon>
        <taxon>Peniculida</taxon>
        <taxon>Parameciidae</taxon>
        <taxon>Paramecium</taxon>
    </lineage>
</organism>